<name>A0AAE0ZD35_9GAST</name>
<dbReference type="Proteomes" id="UP001283361">
    <property type="component" value="Unassembled WGS sequence"/>
</dbReference>
<protein>
    <recommendedName>
        <fullName evidence="2">PiggyBac transposable element-derived protein domain-containing protein</fullName>
    </recommendedName>
</protein>
<keyword evidence="4" id="KW-1185">Reference proteome</keyword>
<comment type="caution">
    <text evidence="3">The sequence shown here is derived from an EMBL/GenBank/DDBJ whole genome shotgun (WGS) entry which is preliminary data.</text>
</comment>
<gene>
    <name evidence="3" type="ORF">RRG08_018079</name>
</gene>
<dbReference type="AlphaFoldDB" id="A0AAE0ZD35"/>
<sequence length="195" mass="21431">MLQSELTPRNVFDSLRPSTSSNLADVDAVSSESDDESVVINASSSDEWTPGQEDRYASDGSMTPVQPPAGNESDDEVAAQDNGSLPNIDRDANIMVSRDETEWFYDEPANRKTPIRNIVRQCRSAYSSDVSTPVEATELFLDNDILNIIVECTNKEGHMAFGKKKSECVDTDRVEIQAFLATLLSLGSMKQGMID</sequence>
<feature type="region of interest" description="Disordered" evidence="1">
    <location>
        <begin position="1"/>
        <end position="89"/>
    </location>
</feature>
<evidence type="ECO:0000313" key="3">
    <source>
        <dbReference type="EMBL" id="KAK3767209.1"/>
    </source>
</evidence>
<evidence type="ECO:0000256" key="1">
    <source>
        <dbReference type="SAM" id="MobiDB-lite"/>
    </source>
</evidence>
<feature type="domain" description="PiggyBac transposable element-derived protein" evidence="2">
    <location>
        <begin position="132"/>
        <end position="191"/>
    </location>
</feature>
<reference evidence="3" key="1">
    <citation type="journal article" date="2023" name="G3 (Bethesda)">
        <title>A reference genome for the long-term kleptoplast-retaining sea slug Elysia crispata morphotype clarki.</title>
        <authorList>
            <person name="Eastman K.E."/>
            <person name="Pendleton A.L."/>
            <person name="Shaikh M.A."/>
            <person name="Suttiyut T."/>
            <person name="Ogas R."/>
            <person name="Tomko P."/>
            <person name="Gavelis G."/>
            <person name="Widhalm J.R."/>
            <person name="Wisecaver J.H."/>
        </authorList>
    </citation>
    <scope>NUCLEOTIDE SEQUENCE</scope>
    <source>
        <strain evidence="3">ECLA1</strain>
    </source>
</reference>
<dbReference type="EMBL" id="JAWDGP010004170">
    <property type="protein sequence ID" value="KAK3767209.1"/>
    <property type="molecule type" value="Genomic_DNA"/>
</dbReference>
<dbReference type="InterPro" id="IPR029526">
    <property type="entry name" value="PGBD"/>
</dbReference>
<evidence type="ECO:0000313" key="4">
    <source>
        <dbReference type="Proteomes" id="UP001283361"/>
    </source>
</evidence>
<accession>A0AAE0ZD35</accession>
<proteinExistence type="predicted"/>
<dbReference type="Pfam" id="PF13843">
    <property type="entry name" value="DDE_Tnp_1_7"/>
    <property type="match status" value="1"/>
</dbReference>
<organism evidence="3 4">
    <name type="scientific">Elysia crispata</name>
    <name type="common">lettuce slug</name>
    <dbReference type="NCBI Taxonomy" id="231223"/>
    <lineage>
        <taxon>Eukaryota</taxon>
        <taxon>Metazoa</taxon>
        <taxon>Spiralia</taxon>
        <taxon>Lophotrochozoa</taxon>
        <taxon>Mollusca</taxon>
        <taxon>Gastropoda</taxon>
        <taxon>Heterobranchia</taxon>
        <taxon>Euthyneura</taxon>
        <taxon>Panpulmonata</taxon>
        <taxon>Sacoglossa</taxon>
        <taxon>Placobranchoidea</taxon>
        <taxon>Plakobranchidae</taxon>
        <taxon>Elysia</taxon>
    </lineage>
</organism>
<evidence type="ECO:0000259" key="2">
    <source>
        <dbReference type="Pfam" id="PF13843"/>
    </source>
</evidence>